<evidence type="ECO:0000313" key="1">
    <source>
        <dbReference type="EMBL" id="KAG8001079.1"/>
    </source>
</evidence>
<sequence>RFTGLPINAGDSNIASPLSMLLQRVDVFPLQQHEDEFCASLVETRLEAAQTSLRHGAELQLSGGSAESLQATELPAALSLTPTQRTCSI</sequence>
<keyword evidence="2" id="KW-1185">Reference proteome</keyword>
<dbReference type="Proteomes" id="UP000805704">
    <property type="component" value="Chromosome 7"/>
</dbReference>
<protein>
    <submittedName>
        <fullName evidence="1">Uncharacterized protein</fullName>
    </submittedName>
</protein>
<gene>
    <name evidence="1" type="ORF">GBF38_006578</name>
</gene>
<comment type="caution">
    <text evidence="1">The sequence shown here is derived from an EMBL/GenBank/DDBJ whole genome shotgun (WGS) entry which is preliminary data.</text>
</comment>
<evidence type="ECO:0000313" key="2">
    <source>
        <dbReference type="Proteomes" id="UP000805704"/>
    </source>
</evidence>
<reference evidence="1" key="1">
    <citation type="submission" date="2020-04" db="EMBL/GenBank/DDBJ databases">
        <title>A chromosome-scale assembly and high-density genetic map of the yellow drum (Nibea albiflora) genome.</title>
        <authorList>
            <person name="Xu D."/>
            <person name="Zhang W."/>
            <person name="Chen R."/>
            <person name="Tan P."/>
            <person name="Wang L."/>
            <person name="Song H."/>
            <person name="Tian L."/>
            <person name="Zhu Q."/>
            <person name="Wang B."/>
        </authorList>
    </citation>
    <scope>NUCLEOTIDE SEQUENCE</scope>
    <source>
        <strain evidence="1">ZJHYS-2018</strain>
    </source>
</reference>
<proteinExistence type="predicted"/>
<accession>A0ACB7EFT6</accession>
<feature type="non-terminal residue" evidence="1">
    <location>
        <position position="1"/>
    </location>
</feature>
<dbReference type="EMBL" id="CM024795">
    <property type="protein sequence ID" value="KAG8001079.1"/>
    <property type="molecule type" value="Genomic_DNA"/>
</dbReference>
<organism evidence="1 2">
    <name type="scientific">Nibea albiflora</name>
    <name type="common">Yellow drum</name>
    <name type="synonym">Corvina albiflora</name>
    <dbReference type="NCBI Taxonomy" id="240163"/>
    <lineage>
        <taxon>Eukaryota</taxon>
        <taxon>Metazoa</taxon>
        <taxon>Chordata</taxon>
        <taxon>Craniata</taxon>
        <taxon>Vertebrata</taxon>
        <taxon>Euteleostomi</taxon>
        <taxon>Actinopterygii</taxon>
        <taxon>Neopterygii</taxon>
        <taxon>Teleostei</taxon>
        <taxon>Neoteleostei</taxon>
        <taxon>Acanthomorphata</taxon>
        <taxon>Eupercaria</taxon>
        <taxon>Sciaenidae</taxon>
        <taxon>Nibea</taxon>
    </lineage>
</organism>
<name>A0ACB7EFT6_NIBAL</name>